<feature type="transmembrane region" description="Helical" evidence="6">
    <location>
        <begin position="292"/>
        <end position="325"/>
    </location>
</feature>
<dbReference type="GO" id="GO:0016020">
    <property type="term" value="C:membrane"/>
    <property type="evidence" value="ECO:0007669"/>
    <property type="project" value="UniProtKB-SubCell"/>
</dbReference>
<name>E1RD20_METP4</name>
<feature type="transmembrane region" description="Helical" evidence="6">
    <location>
        <begin position="205"/>
        <end position="229"/>
    </location>
</feature>
<dbReference type="PANTHER" id="PTHR21716">
    <property type="entry name" value="TRANSMEMBRANE PROTEIN"/>
    <property type="match status" value="1"/>
</dbReference>
<gene>
    <name evidence="7" type="ordered locus">Mpet_1154</name>
</gene>
<feature type="transmembrane region" description="Helical" evidence="6">
    <location>
        <begin position="140"/>
        <end position="163"/>
    </location>
</feature>
<proteinExistence type="inferred from homology"/>
<dbReference type="HOGENOM" id="CLU_031275_0_3_2"/>
<evidence type="ECO:0000256" key="1">
    <source>
        <dbReference type="ARBA" id="ARBA00004141"/>
    </source>
</evidence>
<sequence precursor="true">MRTPENLKNLLYPLLSIALLFVILIGMKSAAYFINIMLISVILTLLGIPIMKRLNKAGLSDILSVTIIIIIYIVCILGFVFLIYESLYVFISRLPEYEYLLTERLSELLDILARFNISGDMVASVLKPDWNAISKMLLEVVAGGSMLAMDLFFILVITCFALLEVHKMPGRIEKVYGEGSGKVENVKVIISNIIKWLVVKTKTNVVLGASFGGMLYILGIDMAVFWGLMAIILSYIPYVGLIIVSIPAIFLAWLQLGVWGAVVVIVGICIINAVVENFVFSKFAADSFQIPPLIVIVTIILWSWILGPVGLFLSVPFTVIIIALLQGSPDTRWITTLLGFDDPGQVEEE</sequence>
<dbReference type="Pfam" id="PF01594">
    <property type="entry name" value="AI-2E_transport"/>
    <property type="match status" value="1"/>
</dbReference>
<evidence type="ECO:0000256" key="4">
    <source>
        <dbReference type="ARBA" id="ARBA00022989"/>
    </source>
</evidence>
<keyword evidence="5 6" id="KW-0472">Membrane</keyword>
<dbReference type="PANTHER" id="PTHR21716:SF64">
    <property type="entry name" value="AI-2 TRANSPORT PROTEIN TQSA"/>
    <property type="match status" value="1"/>
</dbReference>
<dbReference type="KEGG" id="mpi:Mpet_1154"/>
<keyword evidence="4 6" id="KW-1133">Transmembrane helix</keyword>
<dbReference type="InterPro" id="IPR002549">
    <property type="entry name" value="AI-2E-like"/>
</dbReference>
<dbReference type="Proteomes" id="UP000006565">
    <property type="component" value="Chromosome"/>
</dbReference>
<dbReference type="AlphaFoldDB" id="E1RD20"/>
<evidence type="ECO:0008006" key="9">
    <source>
        <dbReference type="Google" id="ProtNLM"/>
    </source>
</evidence>
<feature type="transmembrane region" description="Helical" evidence="6">
    <location>
        <begin position="62"/>
        <end position="84"/>
    </location>
</feature>
<evidence type="ECO:0000256" key="2">
    <source>
        <dbReference type="ARBA" id="ARBA00009773"/>
    </source>
</evidence>
<dbReference type="OrthoDB" id="137252at2157"/>
<evidence type="ECO:0000313" key="7">
    <source>
        <dbReference type="EMBL" id="ADN35920.1"/>
    </source>
</evidence>
<feature type="transmembrane region" description="Helical" evidence="6">
    <location>
        <begin position="9"/>
        <end position="26"/>
    </location>
</feature>
<dbReference type="GeneID" id="9743619"/>
<keyword evidence="8" id="KW-1185">Reference proteome</keyword>
<evidence type="ECO:0000256" key="6">
    <source>
        <dbReference type="SAM" id="Phobius"/>
    </source>
</evidence>
<feature type="transmembrane region" description="Helical" evidence="6">
    <location>
        <begin position="32"/>
        <end position="50"/>
    </location>
</feature>
<evidence type="ECO:0000256" key="3">
    <source>
        <dbReference type="ARBA" id="ARBA00022692"/>
    </source>
</evidence>
<keyword evidence="3 6" id="KW-0812">Transmembrane</keyword>
<comment type="subcellular location">
    <subcellularLocation>
        <location evidence="1">Membrane</location>
        <topology evidence="1">Multi-pass membrane protein</topology>
    </subcellularLocation>
</comment>
<dbReference type="STRING" id="679926.Mpet_1154"/>
<dbReference type="eggNOG" id="arCOG02642">
    <property type="taxonomic scope" value="Archaea"/>
</dbReference>
<evidence type="ECO:0000313" key="8">
    <source>
        <dbReference type="Proteomes" id="UP000006565"/>
    </source>
</evidence>
<feature type="transmembrane region" description="Helical" evidence="6">
    <location>
        <begin position="261"/>
        <end position="280"/>
    </location>
</feature>
<dbReference type="RefSeq" id="WP_013329098.1">
    <property type="nucleotide sequence ID" value="NC_014507.1"/>
</dbReference>
<comment type="similarity">
    <text evidence="2">Belongs to the autoinducer-2 exporter (AI-2E) (TC 2.A.86) family.</text>
</comment>
<protein>
    <recommendedName>
        <fullName evidence="9">AI-2E family transporter</fullName>
    </recommendedName>
</protein>
<dbReference type="EMBL" id="CP002117">
    <property type="protein sequence ID" value="ADN35920.1"/>
    <property type="molecule type" value="Genomic_DNA"/>
</dbReference>
<evidence type="ECO:0000256" key="5">
    <source>
        <dbReference type="ARBA" id="ARBA00023136"/>
    </source>
</evidence>
<dbReference type="GO" id="GO:0055085">
    <property type="term" value="P:transmembrane transport"/>
    <property type="evidence" value="ECO:0007669"/>
    <property type="project" value="TreeGrafter"/>
</dbReference>
<accession>E1RD20</accession>
<feature type="transmembrane region" description="Helical" evidence="6">
    <location>
        <begin position="235"/>
        <end position="254"/>
    </location>
</feature>
<reference evidence="7 8" key="1">
    <citation type="journal article" date="2010" name="Stand. Genomic Sci.">
        <title>Complete genome sequence of Methanoplanus petrolearius type strain (SEBR 4847).</title>
        <authorList>
            <person name="Brambilla E."/>
            <person name="Djao O.D."/>
            <person name="Daligault H."/>
            <person name="Lapidus A."/>
            <person name="Lucas S."/>
            <person name="Hammon N."/>
            <person name="Nolan M."/>
            <person name="Tice H."/>
            <person name="Cheng J.F."/>
            <person name="Han C."/>
            <person name="Tapia R."/>
            <person name="Goodwin L."/>
            <person name="Pitluck S."/>
            <person name="Liolios K."/>
            <person name="Ivanova N."/>
            <person name="Mavromatis K."/>
            <person name="Mikhailova N."/>
            <person name="Pati A."/>
            <person name="Chen A."/>
            <person name="Palaniappan K."/>
            <person name="Land M."/>
            <person name="Hauser L."/>
            <person name="Chang Y.J."/>
            <person name="Jeffries C.D."/>
            <person name="Rohde M."/>
            <person name="Spring S."/>
            <person name="Sikorski J."/>
            <person name="Goker M."/>
            <person name="Woyke T."/>
            <person name="Bristow J."/>
            <person name="Eisen J.A."/>
            <person name="Markowitz V."/>
            <person name="Hugenholtz P."/>
            <person name="Kyrpides N.C."/>
            <person name="Klenk H.P."/>
        </authorList>
    </citation>
    <scope>NUCLEOTIDE SEQUENCE [LARGE SCALE GENOMIC DNA]</scope>
    <source>
        <strain evidence="8">DSM 11571 / OCM 486 / SEBR 4847</strain>
    </source>
</reference>
<organism evidence="7 8">
    <name type="scientific">Methanolacinia petrolearia (strain DSM 11571 / OCM 486 / SEBR 4847)</name>
    <name type="common">Methanoplanus petrolearius</name>
    <dbReference type="NCBI Taxonomy" id="679926"/>
    <lineage>
        <taxon>Archaea</taxon>
        <taxon>Methanobacteriati</taxon>
        <taxon>Methanobacteriota</taxon>
        <taxon>Stenosarchaea group</taxon>
        <taxon>Methanomicrobia</taxon>
        <taxon>Methanomicrobiales</taxon>
        <taxon>Methanomicrobiaceae</taxon>
        <taxon>Methanolacinia</taxon>
    </lineage>
</organism>